<dbReference type="PANTHER" id="PTHR45570">
    <property type="entry name" value="CARBOXYLIC ESTER HYDROLASE"/>
    <property type="match status" value="1"/>
</dbReference>
<feature type="region of interest" description="Disordered" evidence="3">
    <location>
        <begin position="750"/>
        <end position="905"/>
    </location>
</feature>
<evidence type="ECO:0000259" key="5">
    <source>
        <dbReference type="Pfam" id="PF00135"/>
    </source>
</evidence>
<dbReference type="Pfam" id="PF00135">
    <property type="entry name" value="COesterase"/>
    <property type="match status" value="1"/>
</dbReference>
<evidence type="ECO:0000256" key="3">
    <source>
        <dbReference type="SAM" id="MobiDB-lite"/>
    </source>
</evidence>
<gene>
    <name evidence="6" type="ORF">EMPS_10201</name>
</gene>
<keyword evidence="2" id="KW-0378">Hydrolase</keyword>
<proteinExistence type="inferred from homology"/>
<protein>
    <recommendedName>
        <fullName evidence="5">Carboxylesterase type B domain-containing protein</fullName>
    </recommendedName>
</protein>
<evidence type="ECO:0000256" key="4">
    <source>
        <dbReference type="SAM" id="SignalP"/>
    </source>
</evidence>
<dbReference type="PROSITE" id="PS00122">
    <property type="entry name" value="CARBOXYLESTERASE_B_1"/>
    <property type="match status" value="1"/>
</dbReference>
<reference evidence="6" key="2">
    <citation type="journal article" date="2022" name="Microbiol. Resour. Announc.">
        <title>Whole-Genome Sequence of Entomortierella parvispora E1425, a Mucoromycotan Fungus Associated with Burkholderiaceae-Related Endosymbiotic Bacteria.</title>
        <authorList>
            <person name="Herlambang A."/>
            <person name="Guo Y."/>
            <person name="Takashima Y."/>
            <person name="Narisawa K."/>
            <person name="Ohta H."/>
            <person name="Nishizawa T."/>
        </authorList>
    </citation>
    <scope>NUCLEOTIDE SEQUENCE</scope>
    <source>
        <strain evidence="6">E1425</strain>
    </source>
</reference>
<dbReference type="InterPro" id="IPR002018">
    <property type="entry name" value="CarbesteraseB"/>
</dbReference>
<dbReference type="PANTHER" id="PTHR45570:SF2">
    <property type="entry name" value="ACETYLCHOLINESTERASE 1-LIKE"/>
    <property type="match status" value="1"/>
</dbReference>
<organism evidence="6 7">
    <name type="scientific">Entomortierella parvispora</name>
    <dbReference type="NCBI Taxonomy" id="205924"/>
    <lineage>
        <taxon>Eukaryota</taxon>
        <taxon>Fungi</taxon>
        <taxon>Fungi incertae sedis</taxon>
        <taxon>Mucoromycota</taxon>
        <taxon>Mortierellomycotina</taxon>
        <taxon>Mortierellomycetes</taxon>
        <taxon>Mortierellales</taxon>
        <taxon>Mortierellaceae</taxon>
        <taxon>Entomortierella</taxon>
    </lineage>
</organism>
<dbReference type="Gene3D" id="3.40.50.1820">
    <property type="entry name" value="alpha/beta hydrolase"/>
    <property type="match status" value="1"/>
</dbReference>
<feature type="compositionally biased region" description="Low complexity" evidence="3">
    <location>
        <begin position="760"/>
        <end position="779"/>
    </location>
</feature>
<feature type="domain" description="Carboxylesterase type B" evidence="5">
    <location>
        <begin position="197"/>
        <end position="728"/>
    </location>
</feature>
<feature type="compositionally biased region" description="Low complexity" evidence="3">
    <location>
        <begin position="798"/>
        <end position="889"/>
    </location>
</feature>
<dbReference type="EMBL" id="BQFW01000014">
    <property type="protein sequence ID" value="GJJ77842.1"/>
    <property type="molecule type" value="Genomic_DNA"/>
</dbReference>
<dbReference type="InterPro" id="IPR029058">
    <property type="entry name" value="AB_hydrolase_fold"/>
</dbReference>
<dbReference type="OrthoDB" id="408631at2759"/>
<dbReference type="PROSITE" id="PS00941">
    <property type="entry name" value="CARBOXYLESTERASE_B_2"/>
    <property type="match status" value="1"/>
</dbReference>
<dbReference type="Proteomes" id="UP000827284">
    <property type="component" value="Unassembled WGS sequence"/>
</dbReference>
<evidence type="ECO:0000256" key="2">
    <source>
        <dbReference type="ARBA" id="ARBA00022801"/>
    </source>
</evidence>
<sequence length="905" mass="97181">MVLLPLTVATTVAIVVFLVVDASPAEYPTHRHSLLHFPIVDVSNETLVDNVRIADLVQNAPSASTLGGAHILLDNDVDTKTPKYPMILLSKPRTYQDSKDACASLGEDMVQPTGYGNITSLLNNTPVAQTELKGIRRVWVHNNGNSKCTAFDRRDNSVVQLSCSARLPAICKNSVPRTVVGSNDKSKQITVTTSRSGTYQGYRDQNAFRFLGIPYAQAPVGDLRFMAPKKWTLAANRKGNVSRIMNATEFGNVCTQLTYGGEQMNKTMARYILGADESEDCLYLNVFSPALKKNKARGLPVMVYVHGGSYTSFSGSSPAFEPGNLVSRGGVVVVTLNYRLSIFGLFENYPAISRTKAPGNLAVRDQIAALLWVRENIGVFGGNPAKVTIFGESAGAYSMRALVSAPTAFGLYHNVIFQSDILGIPFSSPKVASAGLGATTMQALGCKGSDLACAQNKTVDEIQAAQTFAMTQVLANPQNDWIPAEAIYRPDADRSLIPADFAELVRTGRYNKKANIMWGTTRDEAAAFLPAYFPNPIPIQDAQSQLSLFLRGNRTVKLLQSPYYKFNSSDPDTVRNELSKATTDLYFGCAVKDMSRGVVATGGSKVYAYQMDHGRAINSAFGEQVAPFCQGRVCHGDDIVPSFGSGDLMHGVEQTGDDARFARQVIDRFSVFAKTGNPNPAKDAPGLASQNEDVLNVQWPAYNAQNPVFHFDVTNSSVINNEDTDRCNWIAQNVQYDYQVHGPGGKFLPIFPPIATPKPTQTRTRTASRTSSSSSTSTKSRTRTRTRTRTPVIVPSKSTTTTRSTSSATTITSTTTTTGSPTTTTTTDTTTSPTATTTTTTTDASTSPTTTTTTTDATSSPTTTTTEAITSPATTTTPTVGTATSSIAISPPPSPTLGTQTSMAL</sequence>
<evidence type="ECO:0000313" key="6">
    <source>
        <dbReference type="EMBL" id="GJJ77842.1"/>
    </source>
</evidence>
<evidence type="ECO:0000313" key="7">
    <source>
        <dbReference type="Proteomes" id="UP000827284"/>
    </source>
</evidence>
<dbReference type="SUPFAM" id="SSF53474">
    <property type="entry name" value="alpha/beta-Hydrolases"/>
    <property type="match status" value="1"/>
</dbReference>
<dbReference type="InterPro" id="IPR019819">
    <property type="entry name" value="Carboxylesterase_B_CS"/>
</dbReference>
<dbReference type="AlphaFoldDB" id="A0A9P3M137"/>
<feature type="chain" id="PRO_5040204428" description="Carboxylesterase type B domain-containing protein" evidence="4">
    <location>
        <begin position="23"/>
        <end position="905"/>
    </location>
</feature>
<name>A0A9P3M137_9FUNG</name>
<comment type="similarity">
    <text evidence="1">Belongs to the type-B carboxylesterase/lipase family.</text>
</comment>
<evidence type="ECO:0000256" key="1">
    <source>
        <dbReference type="ARBA" id="ARBA00005964"/>
    </source>
</evidence>
<accession>A0A9P3M137</accession>
<keyword evidence="4" id="KW-0732">Signal</keyword>
<feature type="signal peptide" evidence="4">
    <location>
        <begin position="1"/>
        <end position="22"/>
    </location>
</feature>
<reference evidence="6" key="1">
    <citation type="submission" date="2021-11" db="EMBL/GenBank/DDBJ databases">
        <authorList>
            <person name="Herlambang A."/>
            <person name="Guo Y."/>
            <person name="Takashima Y."/>
            <person name="Nishizawa T."/>
        </authorList>
    </citation>
    <scope>NUCLEOTIDE SEQUENCE</scope>
    <source>
        <strain evidence="6">E1425</strain>
    </source>
</reference>
<keyword evidence="7" id="KW-1185">Reference proteome</keyword>
<comment type="caution">
    <text evidence="6">The sequence shown here is derived from an EMBL/GenBank/DDBJ whole genome shotgun (WGS) entry which is preliminary data.</text>
</comment>
<dbReference type="GO" id="GO:0016787">
    <property type="term" value="F:hydrolase activity"/>
    <property type="evidence" value="ECO:0007669"/>
    <property type="project" value="UniProtKB-KW"/>
</dbReference>
<dbReference type="InterPro" id="IPR019826">
    <property type="entry name" value="Carboxylesterase_B_AS"/>
</dbReference>